<evidence type="ECO:0000313" key="1">
    <source>
        <dbReference type="EMBL" id="KAJ3740069.1"/>
    </source>
</evidence>
<reference evidence="1 2" key="1">
    <citation type="journal article" date="2023" name="Proc. Natl. Acad. Sci. U.S.A.">
        <title>A global phylogenomic analysis of the shiitake genus Lentinula.</title>
        <authorList>
            <person name="Sierra-Patev S."/>
            <person name="Min B."/>
            <person name="Naranjo-Ortiz M."/>
            <person name="Looney B."/>
            <person name="Konkel Z."/>
            <person name="Slot J.C."/>
            <person name="Sakamoto Y."/>
            <person name="Steenwyk J.L."/>
            <person name="Rokas A."/>
            <person name="Carro J."/>
            <person name="Camarero S."/>
            <person name="Ferreira P."/>
            <person name="Molpeceres G."/>
            <person name="Ruiz-Duenas F.J."/>
            <person name="Serrano A."/>
            <person name="Henrissat B."/>
            <person name="Drula E."/>
            <person name="Hughes K.W."/>
            <person name="Mata J.L."/>
            <person name="Ishikawa N.K."/>
            <person name="Vargas-Isla R."/>
            <person name="Ushijima S."/>
            <person name="Smith C.A."/>
            <person name="Donoghue J."/>
            <person name="Ahrendt S."/>
            <person name="Andreopoulos W."/>
            <person name="He G."/>
            <person name="LaButti K."/>
            <person name="Lipzen A."/>
            <person name="Ng V."/>
            <person name="Riley R."/>
            <person name="Sandor L."/>
            <person name="Barry K."/>
            <person name="Martinez A.T."/>
            <person name="Xiao Y."/>
            <person name="Gibbons J.G."/>
            <person name="Terashima K."/>
            <person name="Grigoriev I.V."/>
            <person name="Hibbett D."/>
        </authorList>
    </citation>
    <scope>NUCLEOTIDE SEQUENCE [LARGE SCALE GENOMIC DNA]</scope>
    <source>
        <strain evidence="1 2">TFB7810</strain>
    </source>
</reference>
<gene>
    <name evidence="1" type="ORF">DFH05DRAFT_1537576</name>
</gene>
<dbReference type="AlphaFoldDB" id="A0A9W8NSJ4"/>
<accession>A0A9W8NSJ4</accession>
<keyword evidence="2" id="KW-1185">Reference proteome</keyword>
<protein>
    <submittedName>
        <fullName evidence="1">Uncharacterized protein</fullName>
    </submittedName>
</protein>
<dbReference type="InterPro" id="IPR041078">
    <property type="entry name" value="Plavaka"/>
</dbReference>
<proteinExistence type="predicted"/>
<dbReference type="Proteomes" id="UP001142393">
    <property type="component" value="Unassembled WGS sequence"/>
</dbReference>
<dbReference type="Pfam" id="PF18759">
    <property type="entry name" value="Plavaka"/>
    <property type="match status" value="1"/>
</dbReference>
<comment type="caution">
    <text evidence="1">The sequence shown here is derived from an EMBL/GenBank/DDBJ whole genome shotgun (WGS) entry which is preliminary data.</text>
</comment>
<dbReference type="EMBL" id="JANVFU010000015">
    <property type="protein sequence ID" value="KAJ3740069.1"/>
    <property type="molecule type" value="Genomic_DNA"/>
</dbReference>
<name>A0A9W8NSJ4_9AGAR</name>
<sequence length="301" mass="34162">MYTGGWWWSTQARLDKHAGPGRTIIPILLSSDKTQVTLFRNKTVYPVYMTIGNIPKELRRKPSCRAYILVGYLPTTSLEHIKTNLFHACMRNIVRPLEAVGATGLVMASGDGVKRHCHPIFAAYISDYPEQMVVTCCISGNCPRCIIPRQSIGENTDPYPSRQLRLILETLQMANDSASAFIKACRDANVKPVFDPFWAHLPYSNVYTSITPDILHQLYQGVFKHMKNWVIDTYGAHEIDACCRRLPPNHNVRIFTKGISTLPRKNKHRHSLSGRFDTALIPTMVCIKYHALLLKVDVWPV</sequence>
<evidence type="ECO:0000313" key="2">
    <source>
        <dbReference type="Proteomes" id="UP001142393"/>
    </source>
</evidence>
<organism evidence="1 2">
    <name type="scientific">Lentinula detonsa</name>
    <dbReference type="NCBI Taxonomy" id="2804962"/>
    <lineage>
        <taxon>Eukaryota</taxon>
        <taxon>Fungi</taxon>
        <taxon>Dikarya</taxon>
        <taxon>Basidiomycota</taxon>
        <taxon>Agaricomycotina</taxon>
        <taxon>Agaricomycetes</taxon>
        <taxon>Agaricomycetidae</taxon>
        <taxon>Agaricales</taxon>
        <taxon>Marasmiineae</taxon>
        <taxon>Omphalotaceae</taxon>
        <taxon>Lentinula</taxon>
    </lineage>
</organism>